<sequence length="154" mass="17194">MVPGAVEIGEKVANKVLLCPGEDRCFLRVCFKDKHSRFSHKRSTGKWKGETIVSSKNLEKSGLTKAKERFVGVGGDCSSSRSSLYPRSAIRKEGTEGLDTVGANSYTIFDNERSGFHLACTKVDRRKHDSLVELNKGHDCGRKFHLHDFHRING</sequence>
<gene>
    <name evidence="1" type="ORF">F5890DRAFT_1528783</name>
</gene>
<reference evidence="1" key="1">
    <citation type="submission" date="2022-08" db="EMBL/GenBank/DDBJ databases">
        <authorList>
            <consortium name="DOE Joint Genome Institute"/>
            <person name="Min B."/>
            <person name="Riley R."/>
            <person name="Sierra-Patev S."/>
            <person name="Naranjo-Ortiz M."/>
            <person name="Looney B."/>
            <person name="Konkel Z."/>
            <person name="Slot J.C."/>
            <person name="Sakamoto Y."/>
            <person name="Steenwyk J.L."/>
            <person name="Rokas A."/>
            <person name="Carro J."/>
            <person name="Camarero S."/>
            <person name="Ferreira P."/>
            <person name="Molpeceres G."/>
            <person name="Ruiz-Duenas F.J."/>
            <person name="Serrano A."/>
            <person name="Henrissat B."/>
            <person name="Drula E."/>
            <person name="Hughes K.W."/>
            <person name="Mata J.L."/>
            <person name="Ishikawa N.K."/>
            <person name="Vargas-Isla R."/>
            <person name="Ushijima S."/>
            <person name="Smith C.A."/>
            <person name="Ahrendt S."/>
            <person name="Andreopoulos W."/>
            <person name="He G."/>
            <person name="Labutti K."/>
            <person name="Lipzen A."/>
            <person name="Ng V."/>
            <person name="Sandor L."/>
            <person name="Barry K."/>
            <person name="Martinez A.T."/>
            <person name="Xiao Y."/>
            <person name="Gibbons J.G."/>
            <person name="Terashima K."/>
            <person name="Hibbett D.S."/>
            <person name="Grigoriev I.V."/>
        </authorList>
    </citation>
    <scope>NUCLEOTIDE SEQUENCE</scope>
    <source>
        <strain evidence="1">TFB7829</strain>
    </source>
</reference>
<evidence type="ECO:0000313" key="2">
    <source>
        <dbReference type="Proteomes" id="UP001163850"/>
    </source>
</evidence>
<dbReference type="AlphaFoldDB" id="A0AA38PWR1"/>
<protein>
    <submittedName>
        <fullName evidence="1">Uncharacterized protein</fullName>
    </submittedName>
</protein>
<dbReference type="Proteomes" id="UP001163850">
    <property type="component" value="Unassembled WGS sequence"/>
</dbReference>
<organism evidence="1 2">
    <name type="scientific">Lentinula detonsa</name>
    <dbReference type="NCBI Taxonomy" id="2804962"/>
    <lineage>
        <taxon>Eukaryota</taxon>
        <taxon>Fungi</taxon>
        <taxon>Dikarya</taxon>
        <taxon>Basidiomycota</taxon>
        <taxon>Agaricomycotina</taxon>
        <taxon>Agaricomycetes</taxon>
        <taxon>Agaricomycetidae</taxon>
        <taxon>Agaricales</taxon>
        <taxon>Marasmiineae</taxon>
        <taxon>Omphalotaceae</taxon>
        <taxon>Lentinula</taxon>
    </lineage>
</organism>
<evidence type="ECO:0000313" key="1">
    <source>
        <dbReference type="EMBL" id="KAJ3982640.1"/>
    </source>
</evidence>
<name>A0AA38PWR1_9AGAR</name>
<dbReference type="EMBL" id="MU802054">
    <property type="protein sequence ID" value="KAJ3982640.1"/>
    <property type="molecule type" value="Genomic_DNA"/>
</dbReference>
<proteinExistence type="predicted"/>
<comment type="caution">
    <text evidence="1">The sequence shown here is derived from an EMBL/GenBank/DDBJ whole genome shotgun (WGS) entry which is preliminary data.</text>
</comment>
<accession>A0AA38PWR1</accession>